<name>A0ABR8CWL9_9NOST</name>
<comment type="caution">
    <text evidence="1">The sequence shown here is derived from an EMBL/GenBank/DDBJ whole genome shotgun (WGS) entry which is preliminary data.</text>
</comment>
<sequence length="49" mass="5543">MQDVSLDNNQFHAGILIAKRRSPYEIAERVAILLDTLTADEIANQLLYV</sequence>
<dbReference type="RefSeq" id="WP_190466494.1">
    <property type="nucleotide sequence ID" value="NZ_JACJSG010000002.1"/>
</dbReference>
<gene>
    <name evidence="1" type="ORF">H6G83_01610</name>
</gene>
<dbReference type="EMBL" id="JACJSG010000002">
    <property type="protein sequence ID" value="MBD2499323.1"/>
    <property type="molecule type" value="Genomic_DNA"/>
</dbReference>
<reference evidence="1 2" key="1">
    <citation type="journal article" date="2020" name="ISME J.">
        <title>Comparative genomics reveals insights into cyanobacterial evolution and habitat adaptation.</title>
        <authorList>
            <person name="Chen M.Y."/>
            <person name="Teng W.K."/>
            <person name="Zhao L."/>
            <person name="Hu C.X."/>
            <person name="Zhou Y.K."/>
            <person name="Han B.P."/>
            <person name="Song L.R."/>
            <person name="Shu W.S."/>
        </authorList>
    </citation>
    <scope>NUCLEOTIDE SEQUENCE [LARGE SCALE GENOMIC DNA]</scope>
    <source>
        <strain evidence="1 2">FACHB-119</strain>
    </source>
</reference>
<evidence type="ECO:0000313" key="2">
    <source>
        <dbReference type="Proteomes" id="UP000661112"/>
    </source>
</evidence>
<evidence type="ECO:0000313" key="1">
    <source>
        <dbReference type="EMBL" id="MBD2499323.1"/>
    </source>
</evidence>
<proteinExistence type="predicted"/>
<keyword evidence="2" id="KW-1185">Reference proteome</keyword>
<organism evidence="1 2">
    <name type="scientific">Anabaena azotica FACHB-119</name>
    <dbReference type="NCBI Taxonomy" id="947527"/>
    <lineage>
        <taxon>Bacteria</taxon>
        <taxon>Bacillati</taxon>
        <taxon>Cyanobacteriota</taxon>
        <taxon>Cyanophyceae</taxon>
        <taxon>Nostocales</taxon>
        <taxon>Nostocaceae</taxon>
        <taxon>Anabaena</taxon>
        <taxon>Anabaena azotica</taxon>
    </lineage>
</organism>
<dbReference type="Proteomes" id="UP000661112">
    <property type="component" value="Unassembled WGS sequence"/>
</dbReference>
<protein>
    <submittedName>
        <fullName evidence="1">Uncharacterized protein</fullName>
    </submittedName>
</protein>
<accession>A0ABR8CWL9</accession>